<protein>
    <submittedName>
        <fullName evidence="2">Putative lipoprotein LpqE</fullName>
    </submittedName>
</protein>
<comment type="caution">
    <text evidence="2">The sequence shown here is derived from an EMBL/GenBank/DDBJ whole genome shotgun (WGS) entry which is preliminary data.</text>
</comment>
<keyword evidence="3" id="KW-1185">Reference proteome</keyword>
<dbReference type="EMBL" id="BLKZ01000002">
    <property type="protein sequence ID" value="GFG93184.1"/>
    <property type="molecule type" value="Genomic_DNA"/>
</dbReference>
<sequence length="177" mass="18574">MNRFKIRAAVVGLAAVIATLLSGCSAGQISQTAAQEPAVNGSRFSVGDVALRDVRIQAEQKKDFLQPGQTVDLVAVVVNQSPDQPDKLVSIDTEIGKVSLSGDTRVLPSRLLFVGVPEGQRVGPGPTDGSTAARASLQLKQPITNGITYKFTFNFEKAGAATFEVPISAPIKKPSDA</sequence>
<feature type="signal peptide" evidence="1">
    <location>
        <begin position="1"/>
        <end position="26"/>
    </location>
</feature>
<dbReference type="Gene3D" id="2.60.40.1890">
    <property type="entry name" value="PCu(A)C copper chaperone"/>
    <property type="match status" value="1"/>
</dbReference>
<feature type="chain" id="PRO_5038865661" evidence="1">
    <location>
        <begin position="27"/>
        <end position="177"/>
    </location>
</feature>
<organism evidence="2 3">
    <name type="scientific">Mycobacterium bourgelatii</name>
    <dbReference type="NCBI Taxonomy" id="1273442"/>
    <lineage>
        <taxon>Bacteria</taxon>
        <taxon>Bacillati</taxon>
        <taxon>Actinomycetota</taxon>
        <taxon>Actinomycetes</taxon>
        <taxon>Mycobacteriales</taxon>
        <taxon>Mycobacteriaceae</taxon>
        <taxon>Mycobacterium</taxon>
    </lineage>
</organism>
<evidence type="ECO:0000313" key="3">
    <source>
        <dbReference type="Proteomes" id="UP000465360"/>
    </source>
</evidence>
<dbReference type="InterPro" id="IPR007410">
    <property type="entry name" value="LpqE-like"/>
</dbReference>
<accession>A0A7I9YWT9</accession>
<dbReference type="RefSeq" id="WP_163719015.1">
    <property type="nucleotide sequence ID" value="NZ_BLKZ01000002.1"/>
</dbReference>
<dbReference type="PROSITE" id="PS51257">
    <property type="entry name" value="PROKAR_LIPOPROTEIN"/>
    <property type="match status" value="1"/>
</dbReference>
<reference evidence="2 3" key="1">
    <citation type="journal article" date="2019" name="Emerg. Microbes Infect.">
        <title>Comprehensive subspecies identification of 175 nontuberculous mycobacteria species based on 7547 genomic profiles.</title>
        <authorList>
            <person name="Matsumoto Y."/>
            <person name="Kinjo T."/>
            <person name="Motooka D."/>
            <person name="Nabeya D."/>
            <person name="Jung N."/>
            <person name="Uechi K."/>
            <person name="Horii T."/>
            <person name="Iida T."/>
            <person name="Fujita J."/>
            <person name="Nakamura S."/>
        </authorList>
    </citation>
    <scope>NUCLEOTIDE SEQUENCE [LARGE SCALE GENOMIC DNA]</scope>
    <source>
        <strain evidence="2 3">JCM 30725</strain>
    </source>
</reference>
<dbReference type="Proteomes" id="UP000465360">
    <property type="component" value="Unassembled WGS sequence"/>
</dbReference>
<keyword evidence="2" id="KW-0449">Lipoprotein</keyword>
<evidence type="ECO:0000313" key="2">
    <source>
        <dbReference type="EMBL" id="GFG93184.1"/>
    </source>
</evidence>
<dbReference type="InterPro" id="IPR036182">
    <property type="entry name" value="PCuAC_sf"/>
</dbReference>
<name>A0A7I9YWT9_MYCBU</name>
<proteinExistence type="predicted"/>
<dbReference type="AlphaFoldDB" id="A0A7I9YWT9"/>
<dbReference type="Pfam" id="PF04314">
    <property type="entry name" value="PCuAC"/>
    <property type="match status" value="1"/>
</dbReference>
<keyword evidence="1" id="KW-0732">Signal</keyword>
<gene>
    <name evidence="2" type="primary">lpqE</name>
    <name evidence="2" type="ORF">MBOU_52260</name>
</gene>
<evidence type="ECO:0000256" key="1">
    <source>
        <dbReference type="SAM" id="SignalP"/>
    </source>
</evidence>